<evidence type="ECO:0000256" key="1">
    <source>
        <dbReference type="SAM" id="MobiDB-lite"/>
    </source>
</evidence>
<evidence type="ECO:0000313" key="2">
    <source>
        <dbReference type="EMBL" id="KAK5107982.1"/>
    </source>
</evidence>
<accession>A0AAN7YLL0</accession>
<evidence type="ECO:0000313" key="3">
    <source>
        <dbReference type="Proteomes" id="UP001310890"/>
    </source>
</evidence>
<reference evidence="2" key="1">
    <citation type="submission" date="2023-08" db="EMBL/GenBank/DDBJ databases">
        <title>Black Yeasts Isolated from many extreme environments.</title>
        <authorList>
            <person name="Coleine C."/>
            <person name="Stajich J.E."/>
            <person name="Selbmann L."/>
        </authorList>
    </citation>
    <scope>NUCLEOTIDE SEQUENCE</scope>
    <source>
        <strain evidence="2">CCFEE 5401</strain>
    </source>
</reference>
<feature type="compositionally biased region" description="Basic and acidic residues" evidence="1">
    <location>
        <begin position="77"/>
        <end position="87"/>
    </location>
</feature>
<feature type="region of interest" description="Disordered" evidence="1">
    <location>
        <begin position="1"/>
        <end position="146"/>
    </location>
</feature>
<feature type="compositionally biased region" description="Basic and acidic residues" evidence="1">
    <location>
        <begin position="48"/>
        <end position="68"/>
    </location>
</feature>
<gene>
    <name evidence="2" type="ORF">LTR62_008876</name>
</gene>
<organism evidence="2 3">
    <name type="scientific">Meristemomyces frigidus</name>
    <dbReference type="NCBI Taxonomy" id="1508187"/>
    <lineage>
        <taxon>Eukaryota</taxon>
        <taxon>Fungi</taxon>
        <taxon>Dikarya</taxon>
        <taxon>Ascomycota</taxon>
        <taxon>Pezizomycotina</taxon>
        <taxon>Dothideomycetes</taxon>
        <taxon>Dothideomycetidae</taxon>
        <taxon>Mycosphaerellales</taxon>
        <taxon>Teratosphaeriaceae</taxon>
        <taxon>Meristemomyces</taxon>
    </lineage>
</organism>
<proteinExistence type="predicted"/>
<dbReference type="EMBL" id="JAVRRL010000099">
    <property type="protein sequence ID" value="KAK5107982.1"/>
    <property type="molecule type" value="Genomic_DNA"/>
</dbReference>
<protein>
    <submittedName>
        <fullName evidence="2">Uncharacterized protein</fullName>
    </submittedName>
</protein>
<feature type="compositionally biased region" description="Low complexity" evidence="1">
    <location>
        <begin position="16"/>
        <end position="28"/>
    </location>
</feature>
<feature type="compositionally biased region" description="Polar residues" evidence="1">
    <location>
        <begin position="130"/>
        <end position="146"/>
    </location>
</feature>
<comment type="caution">
    <text evidence="2">The sequence shown here is derived from an EMBL/GenBank/DDBJ whole genome shotgun (WGS) entry which is preliminary data.</text>
</comment>
<feature type="compositionally biased region" description="Basic and acidic residues" evidence="1">
    <location>
        <begin position="109"/>
        <end position="118"/>
    </location>
</feature>
<name>A0AAN7YLL0_9PEZI</name>
<dbReference type="Proteomes" id="UP001310890">
    <property type="component" value="Unassembled WGS sequence"/>
</dbReference>
<dbReference type="AlphaFoldDB" id="A0AAN7YLL0"/>
<sequence length="146" mass="16149">MTEMSTSIHAENKAQPTGGPTETHTPTPADSTSHSPNEHLAGPTRRKSIIERIREGRAERKASHDNLRDNGPYKFVPDPHHPGKEVLQKNPHWPYEDSWTRENAGLTVRPEDEGKPDSVKQQLGHWGQTADASGQDYINGTSLSGI</sequence>